<proteinExistence type="predicted"/>
<comment type="caution">
    <text evidence="3">The sequence shown here is derived from an EMBL/GenBank/DDBJ whole genome shotgun (WGS) entry which is preliminary data.</text>
</comment>
<dbReference type="EMBL" id="JANQDX010000017">
    <property type="protein sequence ID" value="KAL0908668.1"/>
    <property type="molecule type" value="Genomic_DNA"/>
</dbReference>
<organism evidence="3 4">
    <name type="scientific">Dendrobium thyrsiflorum</name>
    <name type="common">Pinecone-like raceme dendrobium</name>
    <name type="synonym">Orchid</name>
    <dbReference type="NCBI Taxonomy" id="117978"/>
    <lineage>
        <taxon>Eukaryota</taxon>
        <taxon>Viridiplantae</taxon>
        <taxon>Streptophyta</taxon>
        <taxon>Embryophyta</taxon>
        <taxon>Tracheophyta</taxon>
        <taxon>Spermatophyta</taxon>
        <taxon>Magnoliopsida</taxon>
        <taxon>Liliopsida</taxon>
        <taxon>Asparagales</taxon>
        <taxon>Orchidaceae</taxon>
        <taxon>Epidendroideae</taxon>
        <taxon>Malaxideae</taxon>
        <taxon>Dendrobiinae</taxon>
        <taxon>Dendrobium</taxon>
    </lineage>
</organism>
<evidence type="ECO:0000259" key="2">
    <source>
        <dbReference type="Pfam" id="PF13966"/>
    </source>
</evidence>
<accession>A0ABD0UES4</accession>
<dbReference type="AlphaFoldDB" id="A0ABD0UES4"/>
<evidence type="ECO:0000256" key="1">
    <source>
        <dbReference type="SAM" id="Phobius"/>
    </source>
</evidence>
<evidence type="ECO:0000313" key="3">
    <source>
        <dbReference type="EMBL" id="KAL0908668.1"/>
    </source>
</evidence>
<keyword evidence="4" id="KW-1185">Reference proteome</keyword>
<feature type="transmembrane region" description="Helical" evidence="1">
    <location>
        <begin position="366"/>
        <end position="389"/>
    </location>
</feature>
<keyword evidence="1" id="KW-1133">Transmembrane helix</keyword>
<dbReference type="InterPro" id="IPR026960">
    <property type="entry name" value="RVT-Znf"/>
</dbReference>
<name>A0ABD0UES4_DENTH</name>
<reference evidence="3 4" key="1">
    <citation type="journal article" date="2024" name="Plant Biotechnol. J.">
        <title>Dendrobium thyrsiflorum genome and its molecular insights into genes involved in important horticultural traits.</title>
        <authorList>
            <person name="Chen B."/>
            <person name="Wang J.Y."/>
            <person name="Zheng P.J."/>
            <person name="Li K.L."/>
            <person name="Liang Y.M."/>
            <person name="Chen X.F."/>
            <person name="Zhang C."/>
            <person name="Zhao X."/>
            <person name="He X."/>
            <person name="Zhang G.Q."/>
            <person name="Liu Z.J."/>
            <person name="Xu Q."/>
        </authorList>
    </citation>
    <scope>NUCLEOTIDE SEQUENCE [LARGE SCALE GENOMIC DNA]</scope>
    <source>
        <strain evidence="3">GZMU011</strain>
    </source>
</reference>
<dbReference type="Pfam" id="PF13966">
    <property type="entry name" value="zf-RVT"/>
    <property type="match status" value="1"/>
</dbReference>
<feature type="transmembrane region" description="Helical" evidence="1">
    <location>
        <begin position="318"/>
        <end position="346"/>
    </location>
</feature>
<sequence>MGYYKQGNSRIWKRLCDIKWQMEPYIFWELGVGNGNWLNNHSVDQLLSTNSKSNMKVSQVWTNDSWDYNKLREMLPEVIIQDILNIHFNIQNEDKNIPSTASVFLWRLWNHFVPTDDILINKGFYLVSKCQCCYHVENYSHIFITSPIAVRVWLYFEEVFHLSYFNANLSIRQVVTIWFSKSRGNITHLVCALILMNLWFARNNSRFNSIPMDANRIIGNIKDRVYRLFKVLMSLGFIYLEQFRFPGKLCLLVQIAGSCFGKIVFVGTSEGFFGLWYCVYNNFGLGFTGSRPARCIQGTGHMWLLVLGYWKFSEDWLVVIRVLVSFSFVGVLTNFWGIVDVVLYGITVTNIDNRVCPSAGVRFLRFWWSLMKIFIFDPSRLIFSVLNLLHHRMFLGFSVALLSRDLELVALRSVSELEFLLRTV</sequence>
<feature type="domain" description="Reverse transcriptase zinc-binding" evidence="2">
    <location>
        <begin position="95"/>
        <end position="153"/>
    </location>
</feature>
<protein>
    <recommendedName>
        <fullName evidence="2">Reverse transcriptase zinc-binding domain-containing protein</fullName>
    </recommendedName>
</protein>
<gene>
    <name evidence="3" type="ORF">M5K25_023172</name>
</gene>
<keyword evidence="1" id="KW-0472">Membrane</keyword>
<dbReference type="Proteomes" id="UP001552299">
    <property type="component" value="Unassembled WGS sequence"/>
</dbReference>
<evidence type="ECO:0000313" key="4">
    <source>
        <dbReference type="Proteomes" id="UP001552299"/>
    </source>
</evidence>
<keyword evidence="1" id="KW-0812">Transmembrane</keyword>